<evidence type="ECO:0000313" key="1">
    <source>
        <dbReference type="EMBL" id="XCD04362.1"/>
    </source>
</evidence>
<name>A0AAU8AX86_9VIRU</name>
<reference evidence="1" key="1">
    <citation type="submission" date="2024-03" db="EMBL/GenBank/DDBJ databases">
        <title>Diverse circular DNA viruses in blood, oral, and fecal samples of captive lemurs.</title>
        <authorList>
            <person name="Paietta E.N."/>
            <person name="Kraberger S."/>
            <person name="Lund M.C."/>
            <person name="Custer J.M."/>
            <person name="Vargas K.M."/>
            <person name="Ehmke E.E."/>
            <person name="Yoder A.D."/>
            <person name="Varsani A."/>
        </authorList>
    </citation>
    <scope>NUCLEOTIDE SEQUENCE</scope>
    <source>
        <strain evidence="1">Duke_23FS_18</strain>
    </source>
</reference>
<dbReference type="EMBL" id="PP511449">
    <property type="protein sequence ID" value="XCD04362.1"/>
    <property type="molecule type" value="Genomic_DNA"/>
</dbReference>
<accession>A0AAU8AX86</accession>
<organism evidence="1">
    <name type="scientific">Dulem virus 252</name>
    <dbReference type="NCBI Taxonomy" id="3145729"/>
    <lineage>
        <taxon>Viruses</taxon>
        <taxon>Monodnaviria</taxon>
        <taxon>Sangervirae</taxon>
        <taxon>Phixviricota</taxon>
        <taxon>Malgrandaviricetes</taxon>
        <taxon>Petitvirales</taxon>
        <taxon>Microviridae</taxon>
        <taxon>Microvirus</taxon>
    </lineage>
</organism>
<protein>
    <recommendedName>
        <fullName evidence="2">KTSC domain-containing protein</fullName>
    </recommendedName>
</protein>
<proteinExistence type="predicted"/>
<sequence>MKKNYYRLVDADFYCVATYYGTKSNANAYFCRYLSSSVPVKYSHDLYRVLTYSSYESFLQSSDSAYVSYLRRDI</sequence>
<evidence type="ECO:0008006" key="2">
    <source>
        <dbReference type="Google" id="ProtNLM"/>
    </source>
</evidence>